<dbReference type="Proteomes" id="UP001281147">
    <property type="component" value="Unassembled WGS sequence"/>
</dbReference>
<accession>A0ACC3N559</accession>
<evidence type="ECO:0000313" key="1">
    <source>
        <dbReference type="EMBL" id="KAK3710318.1"/>
    </source>
</evidence>
<evidence type="ECO:0000313" key="2">
    <source>
        <dbReference type="Proteomes" id="UP001281147"/>
    </source>
</evidence>
<comment type="caution">
    <text evidence="1">The sequence shown here is derived from an EMBL/GenBank/DDBJ whole genome shotgun (WGS) entry which is preliminary data.</text>
</comment>
<organism evidence="1 2">
    <name type="scientific">Vermiconidia calcicola</name>
    <dbReference type="NCBI Taxonomy" id="1690605"/>
    <lineage>
        <taxon>Eukaryota</taxon>
        <taxon>Fungi</taxon>
        <taxon>Dikarya</taxon>
        <taxon>Ascomycota</taxon>
        <taxon>Pezizomycotina</taxon>
        <taxon>Dothideomycetes</taxon>
        <taxon>Dothideomycetidae</taxon>
        <taxon>Mycosphaerellales</taxon>
        <taxon>Extremaceae</taxon>
        <taxon>Vermiconidia</taxon>
    </lineage>
</organism>
<name>A0ACC3N559_9PEZI</name>
<dbReference type="EMBL" id="JAUTXU010000085">
    <property type="protein sequence ID" value="KAK3710318.1"/>
    <property type="molecule type" value="Genomic_DNA"/>
</dbReference>
<protein>
    <submittedName>
        <fullName evidence="1">Uncharacterized protein</fullName>
    </submittedName>
</protein>
<gene>
    <name evidence="1" type="ORF">LTR37_010384</name>
</gene>
<keyword evidence="2" id="KW-1185">Reference proteome</keyword>
<sequence length="131" mass="14216">MISQKDIRKAKLVEQQIAGVFARTVLDELGSSLAGTLDIANRGSSVDVHHDAPGYRMDLSIKPVLQLEDDDENGGARLSQAVLRKRAQTETRSSNTHRQTSKAANPPADEGDGSSEEDSESEYESEDDEAC</sequence>
<proteinExistence type="predicted"/>
<reference evidence="1" key="1">
    <citation type="submission" date="2023-07" db="EMBL/GenBank/DDBJ databases">
        <title>Black Yeasts Isolated from many extreme environments.</title>
        <authorList>
            <person name="Coleine C."/>
            <person name="Stajich J.E."/>
            <person name="Selbmann L."/>
        </authorList>
    </citation>
    <scope>NUCLEOTIDE SEQUENCE</scope>
    <source>
        <strain evidence="1">CCFEE 5714</strain>
    </source>
</reference>